<keyword evidence="7 10" id="KW-0472">Membrane</keyword>
<comment type="caution">
    <text evidence="15">The sequence shown here is derived from an EMBL/GenBank/DDBJ whole genome shotgun (WGS) entry which is preliminary data.</text>
</comment>
<keyword evidence="8 15" id="KW-0675">Receptor</keyword>
<evidence type="ECO:0000256" key="9">
    <source>
        <dbReference type="ARBA" id="ARBA00023237"/>
    </source>
</evidence>
<feature type="domain" description="TonB-dependent receptor-like beta-barrel" evidence="13">
    <location>
        <begin position="259"/>
        <end position="683"/>
    </location>
</feature>
<evidence type="ECO:0000256" key="10">
    <source>
        <dbReference type="PROSITE-ProRule" id="PRU01360"/>
    </source>
</evidence>
<evidence type="ECO:0000256" key="8">
    <source>
        <dbReference type="ARBA" id="ARBA00023170"/>
    </source>
</evidence>
<evidence type="ECO:0000259" key="14">
    <source>
        <dbReference type="Pfam" id="PF07715"/>
    </source>
</evidence>
<gene>
    <name evidence="15" type="ORF">EV147_4518</name>
</gene>
<dbReference type="EMBL" id="SGXM01000009">
    <property type="protein sequence ID" value="RZT31337.1"/>
    <property type="molecule type" value="Genomic_DNA"/>
</dbReference>
<evidence type="ECO:0000256" key="7">
    <source>
        <dbReference type="ARBA" id="ARBA00023136"/>
    </source>
</evidence>
<dbReference type="Gene3D" id="2.40.170.20">
    <property type="entry name" value="TonB-dependent receptor, beta-barrel domain"/>
    <property type="match status" value="1"/>
</dbReference>
<dbReference type="Gene3D" id="2.170.130.10">
    <property type="entry name" value="TonB-dependent receptor, plug domain"/>
    <property type="match status" value="1"/>
</dbReference>
<dbReference type="InterPro" id="IPR036942">
    <property type="entry name" value="Beta-barrel_TonB_sf"/>
</dbReference>
<feature type="chain" id="PRO_5020279928" evidence="12">
    <location>
        <begin position="21"/>
        <end position="715"/>
    </location>
</feature>
<dbReference type="CDD" id="cd01347">
    <property type="entry name" value="ligand_gated_channel"/>
    <property type="match status" value="1"/>
</dbReference>
<dbReference type="InterPro" id="IPR039426">
    <property type="entry name" value="TonB-dep_rcpt-like"/>
</dbReference>
<dbReference type="OrthoDB" id="8732650at2"/>
<evidence type="ECO:0000313" key="16">
    <source>
        <dbReference type="Proteomes" id="UP000291078"/>
    </source>
</evidence>
<name>A0A4Q7RFC3_9BURK</name>
<evidence type="ECO:0000259" key="13">
    <source>
        <dbReference type="Pfam" id="PF00593"/>
    </source>
</evidence>
<evidence type="ECO:0000256" key="4">
    <source>
        <dbReference type="ARBA" id="ARBA00022452"/>
    </source>
</evidence>
<evidence type="ECO:0000313" key="15">
    <source>
        <dbReference type="EMBL" id="RZT31337.1"/>
    </source>
</evidence>
<keyword evidence="6 11" id="KW-0798">TonB box</keyword>
<dbReference type="GO" id="GO:0015344">
    <property type="term" value="F:siderophore uptake transmembrane transporter activity"/>
    <property type="evidence" value="ECO:0007669"/>
    <property type="project" value="TreeGrafter"/>
</dbReference>
<dbReference type="PANTHER" id="PTHR32552">
    <property type="entry name" value="FERRICHROME IRON RECEPTOR-RELATED"/>
    <property type="match status" value="1"/>
</dbReference>
<dbReference type="InterPro" id="IPR037066">
    <property type="entry name" value="Plug_dom_sf"/>
</dbReference>
<evidence type="ECO:0000256" key="2">
    <source>
        <dbReference type="ARBA" id="ARBA00009810"/>
    </source>
</evidence>
<dbReference type="SUPFAM" id="SSF56935">
    <property type="entry name" value="Porins"/>
    <property type="match status" value="1"/>
</dbReference>
<proteinExistence type="inferred from homology"/>
<comment type="similarity">
    <text evidence="2 10 11">Belongs to the TonB-dependent receptor family.</text>
</comment>
<dbReference type="GO" id="GO:0009279">
    <property type="term" value="C:cell outer membrane"/>
    <property type="evidence" value="ECO:0007669"/>
    <property type="project" value="UniProtKB-SubCell"/>
</dbReference>
<dbReference type="RefSeq" id="WP_130393410.1">
    <property type="nucleotide sequence ID" value="NZ_SGXM01000009.1"/>
</dbReference>
<organism evidence="15 16">
    <name type="scientific">Cupriavidus agavae</name>
    <dbReference type="NCBI Taxonomy" id="1001822"/>
    <lineage>
        <taxon>Bacteria</taxon>
        <taxon>Pseudomonadati</taxon>
        <taxon>Pseudomonadota</taxon>
        <taxon>Betaproteobacteria</taxon>
        <taxon>Burkholderiales</taxon>
        <taxon>Burkholderiaceae</taxon>
        <taxon>Cupriavidus</taxon>
    </lineage>
</organism>
<dbReference type="GO" id="GO:0015891">
    <property type="term" value="P:siderophore transport"/>
    <property type="evidence" value="ECO:0007669"/>
    <property type="project" value="InterPro"/>
</dbReference>
<evidence type="ECO:0000256" key="6">
    <source>
        <dbReference type="ARBA" id="ARBA00023077"/>
    </source>
</evidence>
<evidence type="ECO:0000256" key="3">
    <source>
        <dbReference type="ARBA" id="ARBA00022448"/>
    </source>
</evidence>
<sequence>MRHLVTALAAAGLLPTLAFAQEATADATAQGAGTTLPTVTVRGASSPDQLPAPYAGGQVARGGRLGVLGNQDFMNVPFSVTSYTSEQMQNQQARTLGGVLADDPAVRVTSGFGNFSEAFVVRGFTLSGDDISYNGLYGIAPRQLVSPEGLERVEVFRGANAFLNGVSPAGTTIGGSINLVPKYALATPITQGTIDYTSDGQVGGHIDVGRRFGEKKQFGVRVNAMARGGDTAVDNESRQQRLFTLGLDYQGDAFRVNADFGYQKQSVFQGRSTINLTAAATALPPVPSSTTNWAQQWTNSKLEDTYGTIRAEYDITKDWTTYAAFGAHHTNEFGNYSGANVGSNGFGTASLLSVPYKQDTITGEVGVRGKFATGPVNHTVNLSWSGLKQEKASAFGSSGTFSTNLYNAPAVAYPASTITGSFADPYTTGRTNLNGVSISDTLGFLNDRVLVTGGVRHQVINVRGYATGTGAQTSTYNDSATSPMFGLVVKPLQNVSVYYNYIEGLAQGPTAGNTAVNRGEIFPPVKSKQQEAGVKYDAGKFGTTLAIFQIEQPQGTTLTGSVFGLRELRNRGVELSVFGEPLRGFRLLGGVSYIDSKYQNDPLLDGKKGVGVPNYTLTLSGEYDLPFLAGSTVSARYIQTGRQAANTSNTISLPSWNRFDLGARYTFKASQMRYTMRAAVENIANKDYWAGVSTSNNVLFVGAPRTFKVSMTVDY</sequence>
<dbReference type="GO" id="GO:0038023">
    <property type="term" value="F:signaling receptor activity"/>
    <property type="evidence" value="ECO:0007669"/>
    <property type="project" value="InterPro"/>
</dbReference>
<dbReference type="Proteomes" id="UP000291078">
    <property type="component" value="Unassembled WGS sequence"/>
</dbReference>
<comment type="subcellular location">
    <subcellularLocation>
        <location evidence="1 10">Cell outer membrane</location>
        <topology evidence="1 10">Multi-pass membrane protein</topology>
    </subcellularLocation>
</comment>
<evidence type="ECO:0000256" key="12">
    <source>
        <dbReference type="SAM" id="SignalP"/>
    </source>
</evidence>
<protein>
    <submittedName>
        <fullName evidence="15">Iron complex outermembrane receptor protein</fullName>
    </submittedName>
</protein>
<evidence type="ECO:0000256" key="1">
    <source>
        <dbReference type="ARBA" id="ARBA00004571"/>
    </source>
</evidence>
<dbReference type="PROSITE" id="PS52016">
    <property type="entry name" value="TONB_DEPENDENT_REC_3"/>
    <property type="match status" value="1"/>
</dbReference>
<dbReference type="InterPro" id="IPR010105">
    <property type="entry name" value="TonB_sidphr_rcpt"/>
</dbReference>
<dbReference type="Pfam" id="PF00593">
    <property type="entry name" value="TonB_dep_Rec_b-barrel"/>
    <property type="match status" value="1"/>
</dbReference>
<dbReference type="InterPro" id="IPR012910">
    <property type="entry name" value="Plug_dom"/>
</dbReference>
<keyword evidence="9 10" id="KW-0998">Cell outer membrane</keyword>
<dbReference type="Pfam" id="PF07715">
    <property type="entry name" value="Plug"/>
    <property type="match status" value="1"/>
</dbReference>
<dbReference type="AlphaFoldDB" id="A0A4Q7RFC3"/>
<accession>A0A4Q7RFC3</accession>
<keyword evidence="4 10" id="KW-1134">Transmembrane beta strand</keyword>
<dbReference type="InterPro" id="IPR000531">
    <property type="entry name" value="Beta-barrel_TonB"/>
</dbReference>
<feature type="signal peptide" evidence="12">
    <location>
        <begin position="1"/>
        <end position="20"/>
    </location>
</feature>
<keyword evidence="5 10" id="KW-0812">Transmembrane</keyword>
<dbReference type="PANTHER" id="PTHR32552:SF82">
    <property type="entry name" value="FCUA PROTEIN"/>
    <property type="match status" value="1"/>
</dbReference>
<evidence type="ECO:0000256" key="11">
    <source>
        <dbReference type="RuleBase" id="RU003357"/>
    </source>
</evidence>
<keyword evidence="3 10" id="KW-0813">Transport</keyword>
<keyword evidence="16" id="KW-1185">Reference proteome</keyword>
<keyword evidence="12" id="KW-0732">Signal</keyword>
<dbReference type="NCBIfam" id="TIGR01783">
    <property type="entry name" value="TonB-siderophor"/>
    <property type="match status" value="1"/>
</dbReference>
<reference evidence="15 16" key="1">
    <citation type="journal article" date="2015" name="Stand. Genomic Sci.">
        <title>Genomic Encyclopedia of Bacterial and Archaeal Type Strains, Phase III: the genomes of soil and plant-associated and newly described type strains.</title>
        <authorList>
            <person name="Whitman W.B."/>
            <person name="Woyke T."/>
            <person name="Klenk H.P."/>
            <person name="Zhou Y."/>
            <person name="Lilburn T.G."/>
            <person name="Beck B.J."/>
            <person name="De Vos P."/>
            <person name="Vandamme P."/>
            <person name="Eisen J.A."/>
            <person name="Garrity G."/>
            <person name="Hugenholtz P."/>
            <person name="Kyrpides N.C."/>
        </authorList>
    </citation>
    <scope>NUCLEOTIDE SEQUENCE [LARGE SCALE GENOMIC DNA]</scope>
    <source>
        <strain evidence="15 16">ASC-9842</strain>
    </source>
</reference>
<evidence type="ECO:0000256" key="5">
    <source>
        <dbReference type="ARBA" id="ARBA00022692"/>
    </source>
</evidence>
<feature type="domain" description="TonB-dependent receptor plug" evidence="14">
    <location>
        <begin position="74"/>
        <end position="170"/>
    </location>
</feature>